<evidence type="ECO:0000259" key="2">
    <source>
        <dbReference type="Pfam" id="PF14200"/>
    </source>
</evidence>
<comment type="caution">
    <text evidence="3">The sequence shown here is derived from an EMBL/GenBank/DDBJ whole genome shotgun (WGS) entry which is preliminary data.</text>
</comment>
<dbReference type="Gene3D" id="2.80.10.50">
    <property type="match status" value="1"/>
</dbReference>
<feature type="region of interest" description="Disordered" evidence="1">
    <location>
        <begin position="102"/>
        <end position="121"/>
    </location>
</feature>
<dbReference type="Proteomes" id="UP000262477">
    <property type="component" value="Unassembled WGS sequence"/>
</dbReference>
<keyword evidence="4" id="KW-1185">Reference proteome</keyword>
<feature type="compositionally biased region" description="Polar residues" evidence="1">
    <location>
        <begin position="107"/>
        <end position="121"/>
    </location>
</feature>
<feature type="compositionally biased region" description="Low complexity" evidence="1">
    <location>
        <begin position="16"/>
        <end position="28"/>
    </location>
</feature>
<dbReference type="OrthoDB" id="3985373at2"/>
<feature type="region of interest" description="Disordered" evidence="1">
    <location>
        <begin position="1"/>
        <end position="28"/>
    </location>
</feature>
<name>A0A371PYK7_STRIH</name>
<dbReference type="PROSITE" id="PS50231">
    <property type="entry name" value="RICIN_B_LECTIN"/>
    <property type="match status" value="1"/>
</dbReference>
<reference evidence="3 4" key="1">
    <citation type="submission" date="2018-08" db="EMBL/GenBank/DDBJ databases">
        <title>Streptomyces NEAU-D10 sp. nov., a novel Actinomycete isolated from soil.</title>
        <authorList>
            <person name="Jin L."/>
        </authorList>
    </citation>
    <scope>NUCLEOTIDE SEQUENCE [LARGE SCALE GENOMIC DNA]</scope>
    <source>
        <strain evidence="3 4">NEAU-D10</strain>
    </source>
</reference>
<dbReference type="AlphaFoldDB" id="A0A371PYK7"/>
<dbReference type="InterPro" id="IPR035992">
    <property type="entry name" value="Ricin_B-like_lectins"/>
</dbReference>
<accession>A0A371PYK7</accession>
<evidence type="ECO:0000256" key="1">
    <source>
        <dbReference type="SAM" id="MobiDB-lite"/>
    </source>
</evidence>
<dbReference type="CDD" id="cd00161">
    <property type="entry name" value="beta-trefoil_Ricin-like"/>
    <property type="match status" value="1"/>
</dbReference>
<feature type="domain" description="Ricin B lectin" evidence="2">
    <location>
        <begin position="150"/>
        <end position="206"/>
    </location>
</feature>
<evidence type="ECO:0000313" key="4">
    <source>
        <dbReference type="Proteomes" id="UP000262477"/>
    </source>
</evidence>
<proteinExistence type="predicted"/>
<dbReference type="Pfam" id="PF14200">
    <property type="entry name" value="RicinB_lectin_2"/>
    <property type="match status" value="1"/>
</dbReference>
<dbReference type="EMBL" id="QUAC01000209">
    <property type="protein sequence ID" value="REK87572.1"/>
    <property type="molecule type" value="Genomic_DNA"/>
</dbReference>
<dbReference type="InterPro" id="IPR000772">
    <property type="entry name" value="Ricin_B_lectin"/>
</dbReference>
<dbReference type="SUPFAM" id="SSF50370">
    <property type="entry name" value="Ricin B-like lectins"/>
    <property type="match status" value="1"/>
</dbReference>
<organism evidence="3 4">
    <name type="scientific">Streptomyces inhibens</name>
    <dbReference type="NCBI Taxonomy" id="2293571"/>
    <lineage>
        <taxon>Bacteria</taxon>
        <taxon>Bacillati</taxon>
        <taxon>Actinomycetota</taxon>
        <taxon>Actinomycetes</taxon>
        <taxon>Kitasatosporales</taxon>
        <taxon>Streptomycetaceae</taxon>
        <taxon>Streptomyces</taxon>
    </lineage>
</organism>
<protein>
    <recommendedName>
        <fullName evidence="2">Ricin B lectin domain-containing protein</fullName>
    </recommendedName>
</protein>
<gene>
    <name evidence="3" type="ORF">DY245_26215</name>
</gene>
<sequence length="454" mass="48426">MKDVHPATRAYVDSPTANQANRANQTNQANWRPARAFCLNTVPWVPLGVADPAPRARLTERGTGTMTVEMTPRRPGPRMTAAALAVPVAALAVVLSPLNAPAAHADTGSTSTEIPVSISTSGQNGTLALRRDYEYAGGTVYDLANGDDSANQKFRIAPNDDGTFRLINGTSSKCVDMSSATYPDDLSESNCGDADAQKWYLQPISDAAADTGRYLIRHVGDNKCMKPLYSVNTASTVGVRDCSRGDTTQNWSLASGTEDAQLRTLATKYALKQFDTRSSVIPMAEYKVDDSTTATLGDYQNVTVDPSGRATNGTTDLMDKAVMWSQTTGYTYTAGGSVTTTAGISFGKDGAVQGKIDVAIQGNWSNSWKTDNTQGGSQTIRIKPEKYGWFLRAQLTKKVTGTWTITNDLGNSWTGAGSATVPAKEGTDSKNSDLIGCTSDSTLQVCKDHDPVRP</sequence>
<evidence type="ECO:0000313" key="3">
    <source>
        <dbReference type="EMBL" id="REK87572.1"/>
    </source>
</evidence>